<dbReference type="SUPFAM" id="SSF140490">
    <property type="entry name" value="Nqo1C-terminal domain-like"/>
    <property type="match status" value="1"/>
</dbReference>
<keyword evidence="7" id="KW-0479">Metal-binding</keyword>
<comment type="cofactor">
    <cofactor evidence="2">
        <name>[4Fe-4S] cluster</name>
        <dbReference type="ChEBI" id="CHEBI:49883"/>
    </cofactor>
</comment>
<dbReference type="Gene3D" id="1.20.1440.230">
    <property type="entry name" value="NADH-ubiquinone oxidoreductase 51kDa subunit, iron-sulphur binding domain"/>
    <property type="match status" value="1"/>
</dbReference>
<keyword evidence="6" id="KW-0288">FMN</keyword>
<dbReference type="PANTHER" id="PTHR11780:SF10">
    <property type="entry name" value="NADH DEHYDROGENASE [UBIQUINONE] FLAVOPROTEIN 1, MITOCHONDRIAL"/>
    <property type="match status" value="1"/>
</dbReference>
<evidence type="ECO:0000256" key="3">
    <source>
        <dbReference type="ARBA" id="ARBA00007523"/>
    </source>
</evidence>
<dbReference type="Proteomes" id="UP000543556">
    <property type="component" value="Unassembled WGS sequence"/>
</dbReference>
<evidence type="ECO:0000256" key="8">
    <source>
        <dbReference type="ARBA" id="ARBA00023004"/>
    </source>
</evidence>
<dbReference type="InterPro" id="IPR037225">
    <property type="entry name" value="Nuo51_FMN-bd_sf"/>
</dbReference>
<dbReference type="Gene3D" id="3.40.50.11540">
    <property type="entry name" value="NADH-ubiquinone oxidoreductase 51kDa subunit"/>
    <property type="match status" value="1"/>
</dbReference>
<comment type="caution">
    <text evidence="11">The sequence shown here is derived from an EMBL/GenBank/DDBJ whole genome shotgun (WGS) entry which is preliminary data.</text>
</comment>
<dbReference type="SUPFAM" id="SSF142984">
    <property type="entry name" value="Nqo1 middle domain-like"/>
    <property type="match status" value="1"/>
</dbReference>
<dbReference type="InterPro" id="IPR011538">
    <property type="entry name" value="Nuo51_FMN-bd"/>
</dbReference>
<dbReference type="InterPro" id="IPR050837">
    <property type="entry name" value="ComplexI_51kDa_subunit"/>
</dbReference>
<dbReference type="InterPro" id="IPR037207">
    <property type="entry name" value="Nuop51_4Fe4S-bd_sf"/>
</dbReference>
<proteinExistence type="inferred from homology"/>
<dbReference type="AlphaFoldDB" id="A0A7Y7IED2"/>
<protein>
    <recommendedName>
        <fullName evidence="10">NADH-ubiquinone oxidoreductase 51kDa subunit iron-sulphur binding domain-containing protein</fullName>
    </recommendedName>
</protein>
<reference evidence="11 12" key="1">
    <citation type="submission" date="2020-02" db="EMBL/GenBank/DDBJ databases">
        <title>Genome sequence of strain AETb3-4.</title>
        <authorList>
            <person name="Gao J."/>
            <person name="Zhang X."/>
        </authorList>
    </citation>
    <scope>NUCLEOTIDE SEQUENCE [LARGE SCALE GENOMIC DNA]</scope>
    <source>
        <strain evidence="11 12">AETb3-4</strain>
    </source>
</reference>
<evidence type="ECO:0000256" key="1">
    <source>
        <dbReference type="ARBA" id="ARBA00001917"/>
    </source>
</evidence>
<evidence type="ECO:0000256" key="4">
    <source>
        <dbReference type="ARBA" id="ARBA00022485"/>
    </source>
</evidence>
<accession>A0A7Y7IED2</accession>
<keyword evidence="5" id="KW-0285">Flavoprotein</keyword>
<evidence type="ECO:0000259" key="10">
    <source>
        <dbReference type="SMART" id="SM00928"/>
    </source>
</evidence>
<evidence type="ECO:0000256" key="2">
    <source>
        <dbReference type="ARBA" id="ARBA00001966"/>
    </source>
</evidence>
<evidence type="ECO:0000256" key="5">
    <source>
        <dbReference type="ARBA" id="ARBA00022630"/>
    </source>
</evidence>
<keyword evidence="9" id="KW-0411">Iron-sulfur</keyword>
<dbReference type="EMBL" id="JAAMFM010000002">
    <property type="protein sequence ID" value="NVM93778.1"/>
    <property type="molecule type" value="Genomic_DNA"/>
</dbReference>
<evidence type="ECO:0000256" key="6">
    <source>
        <dbReference type="ARBA" id="ARBA00022643"/>
    </source>
</evidence>
<comment type="similarity">
    <text evidence="3">Belongs to the complex I 51 kDa subunit family.</text>
</comment>
<keyword evidence="4" id="KW-0004">4Fe-4S</keyword>
<dbReference type="Pfam" id="PF10589">
    <property type="entry name" value="NADH_4Fe-4S"/>
    <property type="match status" value="1"/>
</dbReference>
<dbReference type="GO" id="GO:0051539">
    <property type="term" value="F:4 iron, 4 sulfur cluster binding"/>
    <property type="evidence" value="ECO:0007669"/>
    <property type="project" value="UniProtKB-KW"/>
</dbReference>
<evidence type="ECO:0000256" key="9">
    <source>
        <dbReference type="ARBA" id="ARBA00023014"/>
    </source>
</evidence>
<name>A0A7Y7IED2_9MICC</name>
<evidence type="ECO:0000313" key="11">
    <source>
        <dbReference type="EMBL" id="NVM93778.1"/>
    </source>
</evidence>
<feature type="domain" description="NADH-ubiquinone oxidoreductase 51kDa subunit iron-sulphur binding" evidence="10">
    <location>
        <begin position="324"/>
        <end position="369"/>
    </location>
</feature>
<comment type="cofactor">
    <cofactor evidence="1">
        <name>FMN</name>
        <dbReference type="ChEBI" id="CHEBI:58210"/>
    </cofactor>
</comment>
<dbReference type="GO" id="GO:0003954">
    <property type="term" value="F:NADH dehydrogenase activity"/>
    <property type="evidence" value="ECO:0007669"/>
    <property type="project" value="TreeGrafter"/>
</dbReference>
<keyword evidence="8" id="KW-0408">Iron</keyword>
<keyword evidence="12" id="KW-1185">Reference proteome</keyword>
<organism evidence="11 12">
    <name type="scientific">Arthrobacter wenxiniae</name>
    <dbReference type="NCBI Taxonomy" id="2713570"/>
    <lineage>
        <taxon>Bacteria</taxon>
        <taxon>Bacillati</taxon>
        <taxon>Actinomycetota</taxon>
        <taxon>Actinomycetes</taxon>
        <taxon>Micrococcales</taxon>
        <taxon>Micrococcaceae</taxon>
        <taxon>Arthrobacter</taxon>
    </lineage>
</organism>
<dbReference type="PANTHER" id="PTHR11780">
    <property type="entry name" value="NADH-UBIQUINONE OXIDOREDUCTASE FLAVOPROTEIN 1 NDUFV1"/>
    <property type="match status" value="1"/>
</dbReference>
<evidence type="ECO:0000256" key="7">
    <source>
        <dbReference type="ARBA" id="ARBA00022723"/>
    </source>
</evidence>
<gene>
    <name evidence="11" type="ORF">G6034_02425</name>
</gene>
<dbReference type="SMART" id="SM00928">
    <property type="entry name" value="NADH_4Fe-4S"/>
    <property type="match status" value="1"/>
</dbReference>
<dbReference type="GO" id="GO:0045333">
    <property type="term" value="P:cellular respiration"/>
    <property type="evidence" value="ECO:0007669"/>
    <property type="project" value="TreeGrafter"/>
</dbReference>
<evidence type="ECO:0000313" key="12">
    <source>
        <dbReference type="Proteomes" id="UP000543556"/>
    </source>
</evidence>
<dbReference type="Gene3D" id="3.10.20.600">
    <property type="match status" value="1"/>
</dbReference>
<dbReference type="Pfam" id="PF01512">
    <property type="entry name" value="Complex1_51K"/>
    <property type="match status" value="1"/>
</dbReference>
<dbReference type="InterPro" id="IPR019575">
    <property type="entry name" value="Nuop51_4Fe4S-bd"/>
</dbReference>
<dbReference type="SUPFAM" id="SSF142019">
    <property type="entry name" value="Nqo1 FMN-binding domain-like"/>
    <property type="match status" value="1"/>
</dbReference>
<dbReference type="GO" id="GO:0046872">
    <property type="term" value="F:metal ion binding"/>
    <property type="evidence" value="ECO:0007669"/>
    <property type="project" value="UniProtKB-KW"/>
</dbReference>
<sequence length="421" mass="42428">MATEPLAGAPSGRPAGSRLFAAGAAAGHAAHLAAYGPVPRHGRDWSLAQELEASGLTGRGGAGFSAWRKFAAVDRARRPARYAGRAGRSVLIANGAEGEPLSFKDATLLHNAPHLVIDGLLAAAEALGAGSLFIYAGAARLPALAAALAERSDARHIALLEAPDAFVAGQSSAVVSFLETGRALPRDVAGRLADGGFQGRPTLVHNVETWAHIALVARYGAGWFRAEGTAEDPGTRLVSVTGDVPSEVVLEVPGGSRLDGVLASAGVAGDAVSAVLVGGYHGRWVRPSGVVLGGGGVPGGGPESGSVRPGAGVVHVLARGRCGLAATARMVEYLAGQSARQCGPCMFGLPALAGAMERLAAGRGGPELVREVGRLSGLVAGRGACHHPDGTVQLVGSALETFADDVRWHLAGQCQETGGAL</sequence>